<comment type="caution">
    <text evidence="2">The sequence shown here is derived from an EMBL/GenBank/DDBJ whole genome shotgun (WGS) entry which is preliminary data.</text>
</comment>
<feature type="compositionally biased region" description="Basic residues" evidence="1">
    <location>
        <begin position="65"/>
        <end position="74"/>
    </location>
</feature>
<protein>
    <submittedName>
        <fullName evidence="2">Uncharacterized protein</fullName>
    </submittedName>
</protein>
<feature type="region of interest" description="Disordered" evidence="1">
    <location>
        <begin position="62"/>
        <end position="86"/>
    </location>
</feature>
<reference evidence="2 3" key="1">
    <citation type="journal article" date="2019" name="Int. J. Syst. Evol. Microbiol.">
        <title>The Global Catalogue of Microorganisms (GCM) 10K type strain sequencing project: providing services to taxonomists for standard genome sequencing and annotation.</title>
        <authorList>
            <consortium name="The Broad Institute Genomics Platform"/>
            <consortium name="The Broad Institute Genome Sequencing Center for Infectious Disease"/>
            <person name="Wu L."/>
            <person name="Ma J."/>
        </authorList>
    </citation>
    <scope>NUCLEOTIDE SEQUENCE [LARGE SCALE GENOMIC DNA]</scope>
    <source>
        <strain evidence="2 3">JCM 4395</strain>
    </source>
</reference>
<keyword evidence="3" id="KW-1185">Reference proteome</keyword>
<name>A0ABN3MEY8_STRLO</name>
<organism evidence="2 3">
    <name type="scientific">Streptomyces longisporus</name>
    <dbReference type="NCBI Taxonomy" id="1948"/>
    <lineage>
        <taxon>Bacteria</taxon>
        <taxon>Bacillati</taxon>
        <taxon>Actinomycetota</taxon>
        <taxon>Actinomycetes</taxon>
        <taxon>Kitasatosporales</taxon>
        <taxon>Streptomycetaceae</taxon>
        <taxon>Streptomyces</taxon>
    </lineage>
</organism>
<dbReference type="EMBL" id="BAAASG010000011">
    <property type="protein sequence ID" value="GAA2500838.1"/>
    <property type="molecule type" value="Genomic_DNA"/>
</dbReference>
<proteinExistence type="predicted"/>
<evidence type="ECO:0000313" key="2">
    <source>
        <dbReference type="EMBL" id="GAA2500838.1"/>
    </source>
</evidence>
<evidence type="ECO:0000256" key="1">
    <source>
        <dbReference type="SAM" id="MobiDB-lite"/>
    </source>
</evidence>
<accession>A0ABN3MEY8</accession>
<sequence length="152" mass="15966">MVRRSAYSICGTGETVPAVLLLPAGKALTVRTVAGAFLDSLGNPNTVRNYGIAVGKTVERIGERRPHRRSRRAVPGKESEPKRVPSWREAQACVLRAVLRREVAVSRIASLGGAPVGGELSAVVGVLRDQRRRLGGLAGADHRVLDGGAGAG</sequence>
<dbReference type="Proteomes" id="UP001501777">
    <property type="component" value="Unassembled WGS sequence"/>
</dbReference>
<gene>
    <name evidence="2" type="ORF">GCM10010276_48870</name>
</gene>
<evidence type="ECO:0000313" key="3">
    <source>
        <dbReference type="Proteomes" id="UP001501777"/>
    </source>
</evidence>